<dbReference type="GO" id="GO:0006412">
    <property type="term" value="P:translation"/>
    <property type="evidence" value="ECO:0007669"/>
    <property type="project" value="UniProtKB-UniRule"/>
</dbReference>
<keyword evidence="4 5" id="KW-0687">Ribonucleoprotein</keyword>
<feature type="domain" description="Large ribosomal subunit protein uL11 N-terminal" evidence="8">
    <location>
        <begin position="15"/>
        <end position="73"/>
    </location>
</feature>
<protein>
    <recommendedName>
        <fullName evidence="5">Large ribosomal subunit protein uL11</fullName>
    </recommendedName>
</protein>
<gene>
    <name evidence="5 9" type="primary">rplK</name>
    <name evidence="9" type="ORF">PLON_TP00159</name>
</gene>
<evidence type="ECO:0000259" key="7">
    <source>
        <dbReference type="Pfam" id="PF00298"/>
    </source>
</evidence>
<dbReference type="CDD" id="cd00349">
    <property type="entry name" value="Ribosomal_L11"/>
    <property type="match status" value="1"/>
</dbReference>
<feature type="domain" description="Large ribosomal subunit protein uL11 C-terminal" evidence="7">
    <location>
        <begin position="93"/>
        <end position="135"/>
    </location>
</feature>
<dbReference type="FunFam" id="3.30.1550.10:FF:000005">
    <property type="entry name" value="50S ribosomal protein L11"/>
    <property type="match status" value="1"/>
</dbReference>
<dbReference type="InterPro" id="IPR000911">
    <property type="entry name" value="Ribosomal_uL11"/>
</dbReference>
<evidence type="ECO:0000256" key="2">
    <source>
        <dbReference type="ARBA" id="ARBA00022481"/>
    </source>
</evidence>
<dbReference type="PATRIC" id="fig|189385.5.peg.192"/>
<dbReference type="Proteomes" id="UP000075244">
    <property type="component" value="Chromosome I"/>
</dbReference>
<dbReference type="PANTHER" id="PTHR11661">
    <property type="entry name" value="60S RIBOSOMAL PROTEIN L12"/>
    <property type="match status" value="1"/>
</dbReference>
<keyword evidence="3 5" id="KW-0689">Ribosomal protein</keyword>
<dbReference type="GO" id="GO:0070180">
    <property type="term" value="F:large ribosomal subunit rRNA binding"/>
    <property type="evidence" value="ECO:0007669"/>
    <property type="project" value="UniProtKB-UniRule"/>
</dbReference>
<comment type="PTM">
    <text evidence="5">One or more lysine residues are methylated.</text>
</comment>
<organism evidence="9 10">
    <name type="scientific">Tremblaya princeps</name>
    <dbReference type="NCBI Taxonomy" id="189385"/>
    <lineage>
        <taxon>Bacteria</taxon>
        <taxon>Pseudomonadati</taxon>
        <taxon>Pseudomonadota</taxon>
        <taxon>Betaproteobacteria</taxon>
        <taxon>Candidatus Tremblayella</taxon>
    </lineage>
</organism>
<sequence length="142" mass="15010">MGHIMPQTRSVQAKVRLTIPAGKASPAPPIGPVLGQRGINIQQFCKAFNAATTALTEGVPVTTRLVVYDDRTFDISIGTVPTSHLVRKAMRKAGRGFITKSDVADIARAKLPSLNTNSLDGAIRTIAGTVRSMHIAIADAGH</sequence>
<evidence type="ECO:0000313" key="9">
    <source>
        <dbReference type="EMBL" id="CUX76624.1"/>
    </source>
</evidence>
<evidence type="ECO:0000256" key="6">
    <source>
        <dbReference type="RuleBase" id="RU003978"/>
    </source>
</evidence>
<dbReference type="HAMAP" id="MF_00736">
    <property type="entry name" value="Ribosomal_uL11"/>
    <property type="match status" value="1"/>
</dbReference>
<reference evidence="10" key="1">
    <citation type="submission" date="2016-01" db="EMBL/GenBank/DDBJ databases">
        <authorList>
            <person name="Husnik F."/>
        </authorList>
    </citation>
    <scope>NUCLEOTIDE SEQUENCE [LARGE SCALE GENOMIC DNA]</scope>
</reference>
<comment type="subunit">
    <text evidence="5">Part of the ribosomal stalk of the 50S ribosomal subunit. Interacts with L10 and the large rRNA to form the base of the stalk. L10 forms an elongated spine to which L12 dimers bind in a sequential fashion forming a multimeric L10(L12)X complex.</text>
</comment>
<evidence type="ECO:0000259" key="8">
    <source>
        <dbReference type="Pfam" id="PF03946"/>
    </source>
</evidence>
<keyword evidence="2 5" id="KW-0488">Methylation</keyword>
<accession>A0A143WN59</accession>
<evidence type="ECO:0000313" key="10">
    <source>
        <dbReference type="Proteomes" id="UP000075244"/>
    </source>
</evidence>
<dbReference type="SMART" id="SM00649">
    <property type="entry name" value="RL11"/>
    <property type="match status" value="1"/>
</dbReference>
<evidence type="ECO:0000256" key="3">
    <source>
        <dbReference type="ARBA" id="ARBA00022980"/>
    </source>
</evidence>
<dbReference type="Gene3D" id="1.10.10.250">
    <property type="entry name" value="Ribosomal protein L11, C-terminal domain"/>
    <property type="match status" value="1"/>
</dbReference>
<comment type="similarity">
    <text evidence="1 5 6">Belongs to the universal ribosomal protein uL11 family.</text>
</comment>
<dbReference type="InterPro" id="IPR020784">
    <property type="entry name" value="Ribosomal_uL11_N"/>
</dbReference>
<keyword evidence="5" id="KW-0694">RNA-binding</keyword>
<proteinExistence type="inferred from homology"/>
<evidence type="ECO:0000256" key="4">
    <source>
        <dbReference type="ARBA" id="ARBA00023274"/>
    </source>
</evidence>
<dbReference type="AlphaFoldDB" id="A0A143WN59"/>
<evidence type="ECO:0000256" key="1">
    <source>
        <dbReference type="ARBA" id="ARBA00010537"/>
    </source>
</evidence>
<evidence type="ECO:0000256" key="5">
    <source>
        <dbReference type="HAMAP-Rule" id="MF_00736"/>
    </source>
</evidence>
<dbReference type="Pfam" id="PF00298">
    <property type="entry name" value="Ribosomal_L11"/>
    <property type="match status" value="1"/>
</dbReference>
<dbReference type="GO" id="GO:0015934">
    <property type="term" value="C:large ribosomal subunit"/>
    <property type="evidence" value="ECO:0007669"/>
    <property type="project" value="TreeGrafter"/>
</dbReference>
<dbReference type="InterPro" id="IPR020783">
    <property type="entry name" value="Ribosomal_uL11_C"/>
</dbReference>
<dbReference type="GO" id="GO:0003735">
    <property type="term" value="F:structural constituent of ribosome"/>
    <property type="evidence" value="ECO:0007669"/>
    <property type="project" value="InterPro"/>
</dbReference>
<dbReference type="Gene3D" id="3.30.1550.10">
    <property type="entry name" value="Ribosomal protein L11/L12, N-terminal domain"/>
    <property type="match status" value="1"/>
</dbReference>
<dbReference type="InterPro" id="IPR036769">
    <property type="entry name" value="Ribosomal_uL11_C_sf"/>
</dbReference>
<dbReference type="Pfam" id="PF03946">
    <property type="entry name" value="Ribosomal_L11_N"/>
    <property type="match status" value="1"/>
</dbReference>
<dbReference type="InterPro" id="IPR036796">
    <property type="entry name" value="Ribosomal_uL11_N_sf"/>
</dbReference>
<dbReference type="PANTHER" id="PTHR11661:SF1">
    <property type="entry name" value="LARGE RIBOSOMAL SUBUNIT PROTEIN UL11M"/>
    <property type="match status" value="1"/>
</dbReference>
<dbReference type="EMBL" id="LN998830">
    <property type="protein sequence ID" value="CUX76624.1"/>
    <property type="molecule type" value="Genomic_DNA"/>
</dbReference>
<name>A0A143WN59_TREPR</name>
<keyword evidence="5" id="KW-0699">rRNA-binding</keyword>
<dbReference type="SUPFAM" id="SSF54747">
    <property type="entry name" value="Ribosomal L11/L12e N-terminal domain"/>
    <property type="match status" value="1"/>
</dbReference>
<keyword evidence="10" id="KW-1185">Reference proteome</keyword>
<dbReference type="SUPFAM" id="SSF46906">
    <property type="entry name" value="Ribosomal protein L11, C-terminal domain"/>
    <property type="match status" value="1"/>
</dbReference>
<comment type="function">
    <text evidence="5">Forms part of the ribosomal stalk which helps the ribosome interact with GTP-bound translation factors.</text>
</comment>